<sequence length="430" mass="46676">MLLLGPTMRAELSVYASRAHFALSRFVPRRRYSTTKLLDSEPASLLSRPFEDFFESSTDTNAGITSASFEPFAKRGLPLLVSANLVNETLLDTYEITEKGNVVLQELEKRMDGAKSNTDLFSSFFGSNFKKNSSTQATQLKSFEIFKTSKQALKALWTNLGASIYEVEEPTYLRPPPTGAQHHLYVAMQGTCSVTQLASYALTKPKSTYSPNILHRPSRVDVGLSSLRNPMCDVFYALVTRIGAIPHEERIQTALFASCSVPAQVRDTSLSGSVPARILVDDTAEISLSGPAAQLWFDRLRLSMEKVCPRVMNGRVAELDRHLGRVFVATAPGASSIGSPSSLVPHHTQASRGRVRGFILGNFRAAGNASEELCLSCSGPLESIQGAWVAKVALGGSEPDNQEHAEQVTVRVLNPLPMLAALAATGILVS</sequence>
<dbReference type="EMBL" id="SSOP01000015">
    <property type="protein sequence ID" value="KAB5594839.1"/>
    <property type="molecule type" value="Genomic_DNA"/>
</dbReference>
<organism evidence="1 2">
    <name type="scientific">Ceratobasidium theobromae</name>
    <dbReference type="NCBI Taxonomy" id="1582974"/>
    <lineage>
        <taxon>Eukaryota</taxon>
        <taxon>Fungi</taxon>
        <taxon>Dikarya</taxon>
        <taxon>Basidiomycota</taxon>
        <taxon>Agaricomycotina</taxon>
        <taxon>Agaricomycetes</taxon>
        <taxon>Cantharellales</taxon>
        <taxon>Ceratobasidiaceae</taxon>
        <taxon>Ceratobasidium</taxon>
    </lineage>
</organism>
<dbReference type="OrthoDB" id="3156161at2759"/>
<dbReference type="AlphaFoldDB" id="A0A5N5QT71"/>
<name>A0A5N5QT71_9AGAM</name>
<keyword evidence="2" id="KW-1185">Reference proteome</keyword>
<gene>
    <name evidence="1" type="ORF">CTheo_1654</name>
</gene>
<evidence type="ECO:0000313" key="2">
    <source>
        <dbReference type="Proteomes" id="UP000383932"/>
    </source>
</evidence>
<reference evidence="1 2" key="1">
    <citation type="journal article" date="2019" name="Fungal Biol. Biotechnol.">
        <title>Draft genome sequence of fastidious pathogen Ceratobasidium theobromae, which causes vascular-streak dieback in Theobroma cacao.</title>
        <authorList>
            <person name="Ali S.S."/>
            <person name="Asman A."/>
            <person name="Shao J."/>
            <person name="Firmansyah A.P."/>
            <person name="Susilo A.W."/>
            <person name="Rosmana A."/>
            <person name="McMahon P."/>
            <person name="Junaid M."/>
            <person name="Guest D."/>
            <person name="Kheng T.Y."/>
            <person name="Meinhardt L.W."/>
            <person name="Bailey B.A."/>
        </authorList>
    </citation>
    <scope>NUCLEOTIDE SEQUENCE [LARGE SCALE GENOMIC DNA]</scope>
    <source>
        <strain evidence="1 2">CT2</strain>
    </source>
</reference>
<dbReference type="Proteomes" id="UP000383932">
    <property type="component" value="Unassembled WGS sequence"/>
</dbReference>
<accession>A0A5N5QT71</accession>
<proteinExistence type="predicted"/>
<protein>
    <submittedName>
        <fullName evidence="1">Uncharacterized protein</fullName>
    </submittedName>
</protein>
<evidence type="ECO:0000313" key="1">
    <source>
        <dbReference type="EMBL" id="KAB5594839.1"/>
    </source>
</evidence>
<comment type="caution">
    <text evidence="1">The sequence shown here is derived from an EMBL/GenBank/DDBJ whole genome shotgun (WGS) entry which is preliminary data.</text>
</comment>